<evidence type="ECO:0000256" key="1">
    <source>
        <dbReference type="ARBA" id="ARBA00004236"/>
    </source>
</evidence>
<keyword evidence="3" id="KW-1003">Cell membrane</keyword>
<evidence type="ECO:0000259" key="9">
    <source>
        <dbReference type="SMART" id="SM00134"/>
    </source>
</evidence>
<dbReference type="EMBL" id="JAFHDT010000020">
    <property type="protein sequence ID" value="KAI7795140.1"/>
    <property type="molecule type" value="Genomic_DNA"/>
</dbReference>
<keyword evidence="11" id="KW-1185">Reference proteome</keyword>
<sequence>MPRYISVILIIVFCSKALTLSCYNYTALYNCTASSQAGCSTINCDSKCGLVGIYNNGKKVFTNRTCVSPGSCVNSSFNLGVVKLAFNAQCCGADLCNNQDLPETLQKQSYNGKRCYTCNVTDCSKILDCEGDENQCISVSYVWINNTITYKGCASSCDTSNILTSMYRVQCCTGDLCNDAQDTTQSLVLLLAPLLYILMI</sequence>
<dbReference type="InterPro" id="IPR035076">
    <property type="entry name" value="Toxin/TOLIP"/>
</dbReference>
<gene>
    <name evidence="10" type="ORF">IRJ41_009939</name>
</gene>
<feature type="signal peptide" evidence="8">
    <location>
        <begin position="1"/>
        <end position="17"/>
    </location>
</feature>
<evidence type="ECO:0000256" key="6">
    <source>
        <dbReference type="ARBA" id="ARBA00023136"/>
    </source>
</evidence>
<dbReference type="InterPro" id="IPR050918">
    <property type="entry name" value="CNF-like_PLA2_Inhibitor"/>
</dbReference>
<evidence type="ECO:0000256" key="4">
    <source>
        <dbReference type="ARBA" id="ARBA00022525"/>
    </source>
</evidence>
<accession>A0A9W7TDD7</accession>
<name>A0A9W7TDD7_TRIRA</name>
<evidence type="ECO:0000256" key="3">
    <source>
        <dbReference type="ARBA" id="ARBA00022475"/>
    </source>
</evidence>
<protein>
    <submittedName>
        <fullName evidence="10">Urokinase plasminogen activator surface receptor-like</fullName>
    </submittedName>
</protein>
<evidence type="ECO:0000256" key="2">
    <source>
        <dbReference type="ARBA" id="ARBA00004613"/>
    </source>
</evidence>
<keyword evidence="7" id="KW-0325">Glycoprotein</keyword>
<reference evidence="10" key="1">
    <citation type="submission" date="2021-02" db="EMBL/GenBank/DDBJ databases">
        <title>Comparative genomics reveals that relaxation of natural selection precedes convergent phenotypic evolution of cavefish.</title>
        <authorList>
            <person name="Peng Z."/>
        </authorList>
    </citation>
    <scope>NUCLEOTIDE SEQUENCE</scope>
    <source>
        <tissue evidence="10">Muscle</tissue>
    </source>
</reference>
<evidence type="ECO:0000256" key="8">
    <source>
        <dbReference type="SAM" id="SignalP"/>
    </source>
</evidence>
<dbReference type="GO" id="GO:0005886">
    <property type="term" value="C:plasma membrane"/>
    <property type="evidence" value="ECO:0007669"/>
    <property type="project" value="UniProtKB-SubCell"/>
</dbReference>
<dbReference type="PANTHER" id="PTHR20914">
    <property type="entry name" value="LY6/PLAUR DOMAIN-CONTAINING PROTEIN 8"/>
    <property type="match status" value="1"/>
</dbReference>
<comment type="subcellular location">
    <subcellularLocation>
        <location evidence="1">Cell membrane</location>
    </subcellularLocation>
    <subcellularLocation>
        <location evidence="2">Secreted</location>
    </subcellularLocation>
</comment>
<keyword evidence="4" id="KW-0964">Secreted</keyword>
<dbReference type="AlphaFoldDB" id="A0A9W7TDD7"/>
<evidence type="ECO:0000313" key="11">
    <source>
        <dbReference type="Proteomes" id="UP001059041"/>
    </source>
</evidence>
<keyword evidence="10" id="KW-0675">Receptor</keyword>
<evidence type="ECO:0000256" key="7">
    <source>
        <dbReference type="ARBA" id="ARBA00023180"/>
    </source>
</evidence>
<dbReference type="Proteomes" id="UP001059041">
    <property type="component" value="Linkage Group LG20"/>
</dbReference>
<feature type="domain" description="UPAR/Ly6" evidence="9">
    <location>
        <begin position="114"/>
        <end position="192"/>
    </location>
</feature>
<evidence type="ECO:0000313" key="10">
    <source>
        <dbReference type="EMBL" id="KAI7795140.1"/>
    </source>
</evidence>
<dbReference type="OrthoDB" id="5945173at2759"/>
<dbReference type="Gene3D" id="2.10.60.10">
    <property type="entry name" value="CD59"/>
    <property type="match status" value="2"/>
</dbReference>
<dbReference type="InterPro" id="IPR045860">
    <property type="entry name" value="Snake_toxin-like_sf"/>
</dbReference>
<feature type="chain" id="PRO_5040890063" evidence="8">
    <location>
        <begin position="18"/>
        <end position="200"/>
    </location>
</feature>
<dbReference type="GO" id="GO:0005576">
    <property type="term" value="C:extracellular region"/>
    <property type="evidence" value="ECO:0007669"/>
    <property type="project" value="UniProtKB-SubCell"/>
</dbReference>
<evidence type="ECO:0000256" key="5">
    <source>
        <dbReference type="ARBA" id="ARBA00022729"/>
    </source>
</evidence>
<dbReference type="SUPFAM" id="SSF57302">
    <property type="entry name" value="Snake toxin-like"/>
    <property type="match status" value="1"/>
</dbReference>
<organism evidence="10 11">
    <name type="scientific">Triplophysa rosa</name>
    <name type="common">Cave loach</name>
    <dbReference type="NCBI Taxonomy" id="992332"/>
    <lineage>
        <taxon>Eukaryota</taxon>
        <taxon>Metazoa</taxon>
        <taxon>Chordata</taxon>
        <taxon>Craniata</taxon>
        <taxon>Vertebrata</taxon>
        <taxon>Euteleostomi</taxon>
        <taxon>Actinopterygii</taxon>
        <taxon>Neopterygii</taxon>
        <taxon>Teleostei</taxon>
        <taxon>Ostariophysi</taxon>
        <taxon>Cypriniformes</taxon>
        <taxon>Nemacheilidae</taxon>
        <taxon>Triplophysa</taxon>
    </lineage>
</organism>
<dbReference type="PANTHER" id="PTHR20914:SF9">
    <property type="entry name" value="COILED, ISOFORM A"/>
    <property type="match status" value="1"/>
</dbReference>
<dbReference type="Pfam" id="PF00087">
    <property type="entry name" value="Toxin_TOLIP"/>
    <property type="match status" value="1"/>
</dbReference>
<keyword evidence="6" id="KW-0472">Membrane</keyword>
<dbReference type="InterPro" id="IPR016054">
    <property type="entry name" value="LY6_UPA_recep-like"/>
</dbReference>
<dbReference type="SMART" id="SM00134">
    <property type="entry name" value="LU"/>
    <property type="match status" value="1"/>
</dbReference>
<keyword evidence="5 8" id="KW-0732">Signal</keyword>
<comment type="caution">
    <text evidence="10">The sequence shown here is derived from an EMBL/GenBank/DDBJ whole genome shotgun (WGS) entry which is preliminary data.</text>
</comment>
<proteinExistence type="predicted"/>
<dbReference type="Pfam" id="PF00021">
    <property type="entry name" value="UPAR_LY6"/>
    <property type="match status" value="1"/>
</dbReference>